<feature type="transmembrane region" description="Helical" evidence="7">
    <location>
        <begin position="40"/>
        <end position="60"/>
    </location>
</feature>
<keyword evidence="5 7" id="KW-1133">Transmembrane helix</keyword>
<dbReference type="Proteomes" id="UP000249248">
    <property type="component" value="Unassembled WGS sequence"/>
</dbReference>
<dbReference type="InterPro" id="IPR017475">
    <property type="entry name" value="EPS_sugar_tfrase"/>
</dbReference>
<evidence type="ECO:0000256" key="3">
    <source>
        <dbReference type="ARBA" id="ARBA00022679"/>
    </source>
</evidence>
<comment type="caution">
    <text evidence="9">The sequence shown here is derived from an EMBL/GenBank/DDBJ whole genome shotgun (WGS) entry which is preliminary data.</text>
</comment>
<organism evidence="9 10">
    <name type="scientific">Putridiphycobacter roseus</name>
    <dbReference type="NCBI Taxonomy" id="2219161"/>
    <lineage>
        <taxon>Bacteria</taxon>
        <taxon>Pseudomonadati</taxon>
        <taxon>Bacteroidota</taxon>
        <taxon>Flavobacteriia</taxon>
        <taxon>Flavobacteriales</taxon>
        <taxon>Crocinitomicaceae</taxon>
        <taxon>Putridiphycobacter</taxon>
    </lineage>
</organism>
<dbReference type="NCBIfam" id="TIGR03025">
    <property type="entry name" value="EPS_sugtrans"/>
    <property type="match status" value="1"/>
</dbReference>
<evidence type="ECO:0000256" key="1">
    <source>
        <dbReference type="ARBA" id="ARBA00004141"/>
    </source>
</evidence>
<protein>
    <submittedName>
        <fullName evidence="9">Sugar transferase</fullName>
    </submittedName>
</protein>
<dbReference type="GO" id="GO:0016780">
    <property type="term" value="F:phosphotransferase activity, for other substituted phosphate groups"/>
    <property type="evidence" value="ECO:0007669"/>
    <property type="project" value="TreeGrafter"/>
</dbReference>
<keyword evidence="3 9" id="KW-0808">Transferase</keyword>
<dbReference type="EMBL" id="QKSB01000006">
    <property type="protein sequence ID" value="PZE16709.1"/>
    <property type="molecule type" value="Genomic_DNA"/>
</dbReference>
<dbReference type="Pfam" id="PF02397">
    <property type="entry name" value="Bac_transf"/>
    <property type="match status" value="1"/>
</dbReference>
<dbReference type="InterPro" id="IPR003362">
    <property type="entry name" value="Bact_transf"/>
</dbReference>
<reference evidence="9 10" key="1">
    <citation type="submission" date="2018-06" db="EMBL/GenBank/DDBJ databases">
        <title>The draft genome sequence of Crocinitomix sp. SM1701.</title>
        <authorList>
            <person name="Zhang X."/>
        </authorList>
    </citation>
    <scope>NUCLEOTIDE SEQUENCE [LARGE SCALE GENOMIC DNA]</scope>
    <source>
        <strain evidence="9 10">SM1701</strain>
    </source>
</reference>
<evidence type="ECO:0000256" key="7">
    <source>
        <dbReference type="SAM" id="Phobius"/>
    </source>
</evidence>
<evidence type="ECO:0000256" key="6">
    <source>
        <dbReference type="ARBA" id="ARBA00023136"/>
    </source>
</evidence>
<evidence type="ECO:0000313" key="10">
    <source>
        <dbReference type="Proteomes" id="UP000249248"/>
    </source>
</evidence>
<evidence type="ECO:0000256" key="2">
    <source>
        <dbReference type="ARBA" id="ARBA00006464"/>
    </source>
</evidence>
<feature type="transmembrane region" description="Helical" evidence="7">
    <location>
        <begin position="279"/>
        <end position="303"/>
    </location>
</feature>
<feature type="domain" description="Bacterial sugar transferase" evidence="8">
    <location>
        <begin position="277"/>
        <end position="459"/>
    </location>
</feature>
<evidence type="ECO:0000313" key="9">
    <source>
        <dbReference type="EMBL" id="PZE16709.1"/>
    </source>
</evidence>
<dbReference type="GO" id="GO:0016020">
    <property type="term" value="C:membrane"/>
    <property type="evidence" value="ECO:0007669"/>
    <property type="project" value="UniProtKB-SubCell"/>
</dbReference>
<keyword evidence="6 7" id="KW-0472">Membrane</keyword>
<comment type="similarity">
    <text evidence="2">Belongs to the bacterial sugar transferase family.</text>
</comment>
<dbReference type="RefSeq" id="WP_111063318.1">
    <property type="nucleotide sequence ID" value="NZ_JBHUCU010000007.1"/>
</dbReference>
<evidence type="ECO:0000256" key="5">
    <source>
        <dbReference type="ARBA" id="ARBA00022989"/>
    </source>
</evidence>
<dbReference type="OrthoDB" id="9808602at2"/>
<accession>A0A2W1MX45</accession>
<keyword evidence="4 7" id="KW-0812">Transmembrane</keyword>
<dbReference type="Pfam" id="PF13727">
    <property type="entry name" value="CoA_binding_3"/>
    <property type="match status" value="1"/>
</dbReference>
<feature type="transmembrane region" description="Helical" evidence="7">
    <location>
        <begin position="7"/>
        <end position="28"/>
    </location>
</feature>
<sequence length="464" mass="53878">MNKRKQTILFIVCDLVAALIIWTLFFVYRDIYIEYDTVVFNNRFFLGLIVVPSFFMLFYAMQGTYRNVLRLYRIRVLKDTLISSVIVTIMVFFVLLIDDEIYNYNQYYKLLFVLFALHFSLTLIPRLLIITPQVKKIHAGKFGFNTLIIGGSQKAVEVIDELKKLQQSSGHHLKGYVNINGNDFKLSEHLPFLGHIDDIHQILKNEKFEEVIIALESSDHQKLQSIFIQLATYDLKINIIPDSYDILAGQVKMNSIYGALLLEVNLLPMPDWQYATKRFIDLFIATFALIILSPLLLLLAILVKTSSKGPVFFTQERIGLNGKPFQIVKYRTMVLNSEENGPQLSSSNDSRITNLGKILRKTRLDEFPQFWNVLKGDMSIVGPRPERQFYIDKIIQEDPQYIYLHKVRPGITSWGQVKFGYAENVDEMLQRMKYDLLYIRNMSLALDLKIMFYTMAIIIKAKGK</sequence>
<gene>
    <name evidence="9" type="ORF">DNU06_10630</name>
</gene>
<evidence type="ECO:0000259" key="8">
    <source>
        <dbReference type="Pfam" id="PF02397"/>
    </source>
</evidence>
<feature type="transmembrane region" description="Helical" evidence="7">
    <location>
        <begin position="81"/>
        <end position="98"/>
    </location>
</feature>
<feature type="transmembrane region" description="Helical" evidence="7">
    <location>
        <begin position="110"/>
        <end position="129"/>
    </location>
</feature>
<name>A0A2W1MX45_9FLAO</name>
<dbReference type="Gene3D" id="3.40.50.720">
    <property type="entry name" value="NAD(P)-binding Rossmann-like Domain"/>
    <property type="match status" value="1"/>
</dbReference>
<keyword evidence="10" id="KW-1185">Reference proteome</keyword>
<dbReference type="PANTHER" id="PTHR30576">
    <property type="entry name" value="COLANIC BIOSYNTHESIS UDP-GLUCOSE LIPID CARRIER TRANSFERASE"/>
    <property type="match status" value="1"/>
</dbReference>
<proteinExistence type="inferred from homology"/>
<dbReference type="PANTHER" id="PTHR30576:SF0">
    <property type="entry name" value="UNDECAPRENYL-PHOSPHATE N-ACETYLGALACTOSAMINYL 1-PHOSPHATE TRANSFERASE-RELATED"/>
    <property type="match status" value="1"/>
</dbReference>
<comment type="subcellular location">
    <subcellularLocation>
        <location evidence="1">Membrane</location>
        <topology evidence="1">Multi-pass membrane protein</topology>
    </subcellularLocation>
</comment>
<dbReference type="AlphaFoldDB" id="A0A2W1MX45"/>
<evidence type="ECO:0000256" key="4">
    <source>
        <dbReference type="ARBA" id="ARBA00022692"/>
    </source>
</evidence>